<dbReference type="InterPro" id="IPR007140">
    <property type="entry name" value="DUF350"/>
</dbReference>
<name>A0A840BT51_9HYPH</name>
<dbReference type="PANTHER" id="PTHR40043:SF1">
    <property type="entry name" value="UPF0719 INNER MEMBRANE PROTEIN YJFL"/>
    <property type="match status" value="1"/>
</dbReference>
<dbReference type="Pfam" id="PF03994">
    <property type="entry name" value="DUF350"/>
    <property type="match status" value="1"/>
</dbReference>
<evidence type="ECO:0000256" key="5">
    <source>
        <dbReference type="ARBA" id="ARBA00022989"/>
    </source>
</evidence>
<proteinExistence type="inferred from homology"/>
<dbReference type="GO" id="GO:0005886">
    <property type="term" value="C:plasma membrane"/>
    <property type="evidence" value="ECO:0007669"/>
    <property type="project" value="UniProtKB-SubCell"/>
</dbReference>
<evidence type="ECO:0000256" key="7">
    <source>
        <dbReference type="SAM" id="Phobius"/>
    </source>
</evidence>
<evidence type="ECO:0000313" key="8">
    <source>
        <dbReference type="EMBL" id="MBB4016170.1"/>
    </source>
</evidence>
<comment type="subcellular location">
    <subcellularLocation>
        <location evidence="1">Cell membrane</location>
        <topology evidence="1">Multi-pass membrane protein</topology>
    </subcellularLocation>
</comment>
<protein>
    <submittedName>
        <fullName evidence="8">Putative membrane protein</fullName>
    </submittedName>
</protein>
<comment type="caution">
    <text evidence="8">The sequence shown here is derived from an EMBL/GenBank/DDBJ whole genome shotgun (WGS) entry which is preliminary data.</text>
</comment>
<accession>A0A840BT51</accession>
<feature type="transmembrane region" description="Helical" evidence="7">
    <location>
        <begin position="12"/>
        <end position="33"/>
    </location>
</feature>
<keyword evidence="6 7" id="KW-0472">Membrane</keyword>
<comment type="similarity">
    <text evidence="2">Belongs to the UPF0719 family.</text>
</comment>
<dbReference type="AlphaFoldDB" id="A0A840BT51"/>
<feature type="transmembrane region" description="Helical" evidence="7">
    <location>
        <begin position="45"/>
        <end position="65"/>
    </location>
</feature>
<evidence type="ECO:0000256" key="6">
    <source>
        <dbReference type="ARBA" id="ARBA00023136"/>
    </source>
</evidence>
<feature type="transmembrane region" description="Helical" evidence="7">
    <location>
        <begin position="111"/>
        <end position="131"/>
    </location>
</feature>
<evidence type="ECO:0000313" key="9">
    <source>
        <dbReference type="Proteomes" id="UP000577362"/>
    </source>
</evidence>
<reference evidence="8 9" key="1">
    <citation type="submission" date="2020-08" db="EMBL/GenBank/DDBJ databases">
        <title>Genomic Encyclopedia of Type Strains, Phase IV (KMG-IV): sequencing the most valuable type-strain genomes for metagenomic binning, comparative biology and taxonomic classification.</title>
        <authorList>
            <person name="Goeker M."/>
        </authorList>
    </citation>
    <scope>NUCLEOTIDE SEQUENCE [LARGE SCALE GENOMIC DNA]</scope>
    <source>
        <strain evidence="8 9">DSM 103737</strain>
    </source>
</reference>
<gene>
    <name evidence="8" type="ORF">GGR16_001176</name>
</gene>
<evidence type="ECO:0000256" key="4">
    <source>
        <dbReference type="ARBA" id="ARBA00022692"/>
    </source>
</evidence>
<dbReference type="RefSeq" id="WP_019403639.1">
    <property type="nucleotide sequence ID" value="NZ_JACIEN010000001.1"/>
</dbReference>
<sequence length="134" mass="14404">MVFESINNLPDFLVDYLIALVLVLVYIGIYTFITAHNEFALIRRDVAAASLSLGLSIVGFALPLSSAVVHARTWPDLVVWGLVAMIVQISAYWLVRLAMPNLSQRIANNEIAAALFLGAASLAAGILNAGAMTF</sequence>
<keyword evidence="9" id="KW-1185">Reference proteome</keyword>
<keyword evidence="5 7" id="KW-1133">Transmembrane helix</keyword>
<evidence type="ECO:0000256" key="2">
    <source>
        <dbReference type="ARBA" id="ARBA00005779"/>
    </source>
</evidence>
<dbReference type="EMBL" id="JACIEN010000001">
    <property type="protein sequence ID" value="MBB4016170.1"/>
    <property type="molecule type" value="Genomic_DNA"/>
</dbReference>
<dbReference type="PANTHER" id="PTHR40043">
    <property type="entry name" value="UPF0719 INNER MEMBRANE PROTEIN YJFL"/>
    <property type="match status" value="1"/>
</dbReference>
<keyword evidence="3" id="KW-1003">Cell membrane</keyword>
<evidence type="ECO:0000256" key="3">
    <source>
        <dbReference type="ARBA" id="ARBA00022475"/>
    </source>
</evidence>
<feature type="transmembrane region" description="Helical" evidence="7">
    <location>
        <begin position="77"/>
        <end position="99"/>
    </location>
</feature>
<organism evidence="8 9">
    <name type="scientific">Chelatococcus caeni</name>
    <dbReference type="NCBI Taxonomy" id="1348468"/>
    <lineage>
        <taxon>Bacteria</taxon>
        <taxon>Pseudomonadati</taxon>
        <taxon>Pseudomonadota</taxon>
        <taxon>Alphaproteobacteria</taxon>
        <taxon>Hyphomicrobiales</taxon>
        <taxon>Chelatococcaceae</taxon>
        <taxon>Chelatococcus</taxon>
    </lineage>
</organism>
<dbReference type="Proteomes" id="UP000577362">
    <property type="component" value="Unassembled WGS sequence"/>
</dbReference>
<keyword evidence="4 7" id="KW-0812">Transmembrane</keyword>
<evidence type="ECO:0000256" key="1">
    <source>
        <dbReference type="ARBA" id="ARBA00004651"/>
    </source>
</evidence>